<evidence type="ECO:0000256" key="1">
    <source>
        <dbReference type="SAM" id="MobiDB-lite"/>
    </source>
</evidence>
<proteinExistence type="predicted"/>
<sequence length="154" mass="16911">MEKCCPQESGCLVCGDPQVYSRGLCQSHYRQFMTERASFENEATAAAYEQDALEKGWILPKQKGGRPKSWSPFQELAQRIREAAATLDDKKKQMPQIPGVTTASESGIPDVEPAGPANPTPVGRKKAAKKKPPTPAEIKKKLKEASNDKKKKQG</sequence>
<dbReference type="EMBL" id="SJPV01000005">
    <property type="protein sequence ID" value="TWU37231.1"/>
    <property type="molecule type" value="Genomic_DNA"/>
</dbReference>
<feature type="compositionally biased region" description="Basic and acidic residues" evidence="1">
    <location>
        <begin position="137"/>
        <end position="148"/>
    </location>
</feature>
<name>A0A5C6DNJ3_9BACT</name>
<feature type="region of interest" description="Disordered" evidence="1">
    <location>
        <begin position="85"/>
        <end position="154"/>
    </location>
</feature>
<evidence type="ECO:0000313" key="2">
    <source>
        <dbReference type="EMBL" id="TWU37231.1"/>
    </source>
</evidence>
<organism evidence="2 3">
    <name type="scientific">Novipirellula artificiosorum</name>
    <dbReference type="NCBI Taxonomy" id="2528016"/>
    <lineage>
        <taxon>Bacteria</taxon>
        <taxon>Pseudomonadati</taxon>
        <taxon>Planctomycetota</taxon>
        <taxon>Planctomycetia</taxon>
        <taxon>Pirellulales</taxon>
        <taxon>Pirellulaceae</taxon>
        <taxon>Novipirellula</taxon>
    </lineage>
</organism>
<protein>
    <submittedName>
        <fullName evidence="2">Uncharacterized protein</fullName>
    </submittedName>
</protein>
<reference evidence="2 3" key="1">
    <citation type="submission" date="2019-02" db="EMBL/GenBank/DDBJ databases">
        <title>Deep-cultivation of Planctomycetes and their phenomic and genomic characterization uncovers novel biology.</title>
        <authorList>
            <person name="Wiegand S."/>
            <person name="Jogler M."/>
            <person name="Boedeker C."/>
            <person name="Pinto D."/>
            <person name="Vollmers J."/>
            <person name="Rivas-Marin E."/>
            <person name="Kohn T."/>
            <person name="Peeters S.H."/>
            <person name="Heuer A."/>
            <person name="Rast P."/>
            <person name="Oberbeckmann S."/>
            <person name="Bunk B."/>
            <person name="Jeske O."/>
            <person name="Meyerdierks A."/>
            <person name="Storesund J.E."/>
            <person name="Kallscheuer N."/>
            <person name="Luecker S."/>
            <person name="Lage O.M."/>
            <person name="Pohl T."/>
            <person name="Merkel B.J."/>
            <person name="Hornburger P."/>
            <person name="Mueller R.-W."/>
            <person name="Bruemmer F."/>
            <person name="Labrenz M."/>
            <person name="Spormann A.M."/>
            <person name="Op Den Camp H."/>
            <person name="Overmann J."/>
            <person name="Amann R."/>
            <person name="Jetten M.S.M."/>
            <person name="Mascher T."/>
            <person name="Medema M.H."/>
            <person name="Devos D.P."/>
            <person name="Kaster A.-K."/>
            <person name="Ovreas L."/>
            <person name="Rohde M."/>
            <person name="Galperin M.Y."/>
            <person name="Jogler C."/>
        </authorList>
    </citation>
    <scope>NUCLEOTIDE SEQUENCE [LARGE SCALE GENOMIC DNA]</scope>
    <source>
        <strain evidence="2 3">Poly41</strain>
    </source>
</reference>
<evidence type="ECO:0000313" key="3">
    <source>
        <dbReference type="Proteomes" id="UP000319143"/>
    </source>
</evidence>
<comment type="caution">
    <text evidence="2">The sequence shown here is derived from an EMBL/GenBank/DDBJ whole genome shotgun (WGS) entry which is preliminary data.</text>
</comment>
<accession>A0A5C6DNJ3</accession>
<dbReference type="Proteomes" id="UP000319143">
    <property type="component" value="Unassembled WGS sequence"/>
</dbReference>
<feature type="compositionally biased region" description="Basic residues" evidence="1">
    <location>
        <begin position="123"/>
        <end position="132"/>
    </location>
</feature>
<dbReference type="AlphaFoldDB" id="A0A5C6DNJ3"/>
<gene>
    <name evidence="2" type="ORF">Poly41_33600</name>
</gene>
<keyword evidence="3" id="KW-1185">Reference proteome</keyword>